<feature type="binding site" evidence="6">
    <location>
        <position position="187"/>
    </location>
    <ligand>
        <name>substrate</name>
    </ligand>
</feature>
<dbReference type="GO" id="GO:0004239">
    <property type="term" value="F:initiator methionyl aminopeptidase activity"/>
    <property type="evidence" value="ECO:0007669"/>
    <property type="project" value="UniProtKB-UniRule"/>
</dbReference>
<dbReference type="PANTHER" id="PTHR43330">
    <property type="entry name" value="METHIONINE AMINOPEPTIDASE"/>
    <property type="match status" value="1"/>
</dbReference>
<evidence type="ECO:0000256" key="2">
    <source>
        <dbReference type="ARBA" id="ARBA00022438"/>
    </source>
</evidence>
<dbReference type="EC" id="3.4.11.18" evidence="6 7"/>
<feature type="binding site" evidence="6">
    <location>
        <position position="100"/>
    </location>
    <ligand>
        <name>a divalent metal cation</name>
        <dbReference type="ChEBI" id="CHEBI:60240"/>
        <label>1</label>
    </ligand>
</feature>
<comment type="similarity">
    <text evidence="6">Belongs to the peptidase M24A family. Methionine aminopeptidase type 1 subfamily.</text>
</comment>
<keyword evidence="4 6" id="KW-0479">Metal-binding</keyword>
<evidence type="ECO:0000259" key="9">
    <source>
        <dbReference type="Pfam" id="PF00557"/>
    </source>
</evidence>
<dbReference type="RefSeq" id="WP_066597592.1">
    <property type="nucleotide sequence ID" value="NZ_CP016282.1"/>
</dbReference>
<evidence type="ECO:0000256" key="1">
    <source>
        <dbReference type="ARBA" id="ARBA00002521"/>
    </source>
</evidence>
<dbReference type="AlphaFoldDB" id="A0A1B1BMZ8"/>
<evidence type="ECO:0000256" key="6">
    <source>
        <dbReference type="HAMAP-Rule" id="MF_01974"/>
    </source>
</evidence>
<evidence type="ECO:0000313" key="10">
    <source>
        <dbReference type="EMBL" id="ANP73876.1"/>
    </source>
</evidence>
<dbReference type="PROSITE" id="PS00680">
    <property type="entry name" value="MAP_1"/>
    <property type="match status" value="1"/>
</dbReference>
<evidence type="ECO:0000256" key="3">
    <source>
        <dbReference type="ARBA" id="ARBA00022670"/>
    </source>
</evidence>
<evidence type="ECO:0000256" key="4">
    <source>
        <dbReference type="ARBA" id="ARBA00022723"/>
    </source>
</evidence>
<evidence type="ECO:0000256" key="5">
    <source>
        <dbReference type="ARBA" id="ARBA00022801"/>
    </source>
</evidence>
<dbReference type="GO" id="GO:0006508">
    <property type="term" value="P:proteolysis"/>
    <property type="evidence" value="ECO:0007669"/>
    <property type="project" value="UniProtKB-KW"/>
</dbReference>
<evidence type="ECO:0000313" key="11">
    <source>
        <dbReference type="Proteomes" id="UP000092582"/>
    </source>
</evidence>
<dbReference type="InterPro" id="IPR000994">
    <property type="entry name" value="Pept_M24"/>
</dbReference>
<feature type="binding site" evidence="6">
    <location>
        <position position="244"/>
    </location>
    <ligand>
        <name>a divalent metal cation</name>
        <dbReference type="ChEBI" id="CHEBI:60240"/>
        <label>1</label>
    </ligand>
</feature>
<feature type="binding site" evidence="6">
    <location>
        <position position="111"/>
    </location>
    <ligand>
        <name>a divalent metal cation</name>
        <dbReference type="ChEBI" id="CHEBI:60240"/>
        <label>2</label>
        <note>catalytic</note>
    </ligand>
</feature>
<dbReference type="KEGG" id="cart:PA27867_2939"/>
<sequence>MTVALRRSIYKTPAQMRLMLAPGLATAASLVAAREAMRAGVTTLALDAAAEAAIVALGGRPNFKLEQGYFHTVCASVNDDVVHGIPNDRVLGAGDIVSIDSGAIIDGWNGDAAFTFVLPDPSRPEVVAEREELSRVTEQSLWHGIARLAEARHLNEVGEAIEDYIESQGSYGILTDYVGHGIGKSMHEAPPVFNYRVRQKGPDVKPGLVVAIEPMVVLGDIETYTRDDDWTVATSDGKAAAHWEHSVAVHKDGIWVLTAEDGGAAGLAQFGITPTPLA</sequence>
<feature type="signal peptide" evidence="8">
    <location>
        <begin position="1"/>
        <end position="27"/>
    </location>
</feature>
<comment type="catalytic activity">
    <reaction evidence="6 7">
        <text>Release of N-terminal amino acids, preferentially methionine, from peptides and arylamides.</text>
        <dbReference type="EC" id="3.4.11.18"/>
    </reaction>
</comment>
<keyword evidence="8" id="KW-0732">Signal</keyword>
<comment type="function">
    <text evidence="1 6">Removes the N-terminal methionine from nascent proteins. The N-terminal methionine is often cleaved when the second residue in the primary sequence is small and uncharged (Met-Ala-, Cys, Gly, Pro, Ser, Thr, or Val). Requires deformylation of the N(alpha)-formylated initiator methionine before it can be hydrolyzed.</text>
</comment>
<dbReference type="GO" id="GO:0046872">
    <property type="term" value="F:metal ion binding"/>
    <property type="evidence" value="ECO:0007669"/>
    <property type="project" value="UniProtKB-UniRule"/>
</dbReference>
<dbReference type="NCBIfam" id="TIGR00500">
    <property type="entry name" value="met_pdase_I"/>
    <property type="match status" value="1"/>
</dbReference>
<comment type="cofactor">
    <cofactor evidence="6">
        <name>Co(2+)</name>
        <dbReference type="ChEBI" id="CHEBI:48828"/>
    </cofactor>
    <cofactor evidence="6">
        <name>Zn(2+)</name>
        <dbReference type="ChEBI" id="CHEBI:29105"/>
    </cofactor>
    <cofactor evidence="6">
        <name>Mn(2+)</name>
        <dbReference type="ChEBI" id="CHEBI:29035"/>
    </cofactor>
    <cofactor evidence="6">
        <name>Fe(2+)</name>
        <dbReference type="ChEBI" id="CHEBI:29033"/>
    </cofactor>
    <text evidence="6">Binds 2 divalent metal cations per subunit. Has a high-affinity and a low affinity metal-binding site. The true nature of the physiological cofactor is under debate. The enzyme is active with cobalt, zinc, manganese or divalent iron ions. Most likely, methionine aminopeptidases function as mononuclear Fe(2+)-metalloproteases under physiological conditions, and the catalytically relevant metal-binding site has been assigned to the histidine-containing high-affinity site.</text>
</comment>
<dbReference type="HAMAP" id="MF_01974">
    <property type="entry name" value="MetAP_1"/>
    <property type="match status" value="1"/>
</dbReference>
<dbReference type="SUPFAM" id="SSF55920">
    <property type="entry name" value="Creatinase/aminopeptidase"/>
    <property type="match status" value="1"/>
</dbReference>
<dbReference type="InterPro" id="IPR036005">
    <property type="entry name" value="Creatinase/aminopeptidase-like"/>
</dbReference>
<evidence type="ECO:0000256" key="7">
    <source>
        <dbReference type="RuleBase" id="RU003653"/>
    </source>
</evidence>
<keyword evidence="2 6" id="KW-0031">Aminopeptidase</keyword>
<name>A0A1B1BMZ8_9MICO</name>
<dbReference type="InterPro" id="IPR001714">
    <property type="entry name" value="Pept_M24_MAP"/>
</dbReference>
<dbReference type="PANTHER" id="PTHR43330:SF27">
    <property type="entry name" value="METHIONINE AMINOPEPTIDASE"/>
    <property type="match status" value="1"/>
</dbReference>
<proteinExistence type="inferred from homology"/>
<dbReference type="EMBL" id="CP016282">
    <property type="protein sequence ID" value="ANP73876.1"/>
    <property type="molecule type" value="Genomic_DNA"/>
</dbReference>
<feature type="binding site" evidence="6">
    <location>
        <position position="244"/>
    </location>
    <ligand>
        <name>a divalent metal cation</name>
        <dbReference type="ChEBI" id="CHEBI:60240"/>
        <label>2</label>
        <note>catalytic</note>
    </ligand>
</feature>
<reference evidence="10 11" key="1">
    <citation type="submission" date="2016-06" db="EMBL/GenBank/DDBJ databases">
        <title>Genome sequencing of Cryobacterium arcticum PAMC 27867.</title>
        <authorList>
            <person name="Lee J."/>
            <person name="Kim O.-S."/>
        </authorList>
    </citation>
    <scope>NUCLEOTIDE SEQUENCE [LARGE SCALE GENOMIC DNA]</scope>
    <source>
        <strain evidence="10 11">PAMC 27867</strain>
    </source>
</reference>
<dbReference type="InterPro" id="IPR002467">
    <property type="entry name" value="Pept_M24A_MAP1"/>
</dbReference>
<keyword evidence="11" id="KW-1185">Reference proteome</keyword>
<dbReference type="GO" id="GO:0070006">
    <property type="term" value="F:metalloaminopeptidase activity"/>
    <property type="evidence" value="ECO:0007669"/>
    <property type="project" value="UniProtKB-UniRule"/>
</dbReference>
<feature type="binding site" evidence="6">
    <location>
        <position position="180"/>
    </location>
    <ligand>
        <name>a divalent metal cation</name>
        <dbReference type="ChEBI" id="CHEBI:60240"/>
        <label>2</label>
        <note>catalytic</note>
    </ligand>
</feature>
<organism evidence="10 11">
    <name type="scientific">Cryobacterium arcticum</name>
    <dbReference type="NCBI Taxonomy" id="670052"/>
    <lineage>
        <taxon>Bacteria</taxon>
        <taxon>Bacillati</taxon>
        <taxon>Actinomycetota</taxon>
        <taxon>Actinomycetes</taxon>
        <taxon>Micrococcales</taxon>
        <taxon>Microbacteriaceae</taxon>
        <taxon>Cryobacterium</taxon>
    </lineage>
</organism>
<feature type="chain" id="PRO_5039539669" description="Methionine aminopeptidase" evidence="8">
    <location>
        <begin position="28"/>
        <end position="278"/>
    </location>
</feature>
<accession>A0A1B1BMZ8</accession>
<protein>
    <recommendedName>
        <fullName evidence="6 7">Methionine aminopeptidase</fullName>
        <shortName evidence="6">MAP</shortName>
        <shortName evidence="6">MetAP</shortName>
        <ecNumber evidence="6 7">3.4.11.18</ecNumber>
    </recommendedName>
    <alternativeName>
        <fullName evidence="6">Peptidase M</fullName>
    </alternativeName>
</protein>
<dbReference type="STRING" id="670052.PA27867_2939"/>
<dbReference type="Pfam" id="PF00557">
    <property type="entry name" value="Peptidase_M24"/>
    <property type="match status" value="1"/>
</dbReference>
<gene>
    <name evidence="6" type="primary">map</name>
    <name evidence="10" type="ORF">PA27867_2939</name>
</gene>
<feature type="binding site" evidence="6">
    <location>
        <position position="83"/>
    </location>
    <ligand>
        <name>substrate</name>
    </ligand>
</feature>
<comment type="subunit">
    <text evidence="6">Monomer.</text>
</comment>
<feature type="domain" description="Peptidase M24" evidence="9">
    <location>
        <begin position="23"/>
        <end position="250"/>
    </location>
</feature>
<dbReference type="Proteomes" id="UP000092582">
    <property type="component" value="Chromosome 1"/>
</dbReference>
<feature type="binding site" evidence="6">
    <location>
        <position position="213"/>
    </location>
    <ligand>
        <name>a divalent metal cation</name>
        <dbReference type="ChEBI" id="CHEBI:60240"/>
        <label>2</label>
        <note>catalytic</note>
    </ligand>
</feature>
<dbReference type="Gene3D" id="3.90.230.10">
    <property type="entry name" value="Creatinase/methionine aminopeptidase superfamily"/>
    <property type="match status" value="1"/>
</dbReference>
<dbReference type="PATRIC" id="fig|670052.7.peg.3022"/>
<dbReference type="GO" id="GO:0005829">
    <property type="term" value="C:cytosol"/>
    <property type="evidence" value="ECO:0007669"/>
    <property type="project" value="TreeGrafter"/>
</dbReference>
<keyword evidence="3 6" id="KW-0645">Protease</keyword>
<dbReference type="PRINTS" id="PR00599">
    <property type="entry name" value="MAPEPTIDASE"/>
</dbReference>
<keyword evidence="5 6" id="KW-0378">Hydrolase</keyword>
<evidence type="ECO:0000256" key="8">
    <source>
        <dbReference type="SAM" id="SignalP"/>
    </source>
</evidence>
<feature type="binding site" evidence="6">
    <location>
        <position position="111"/>
    </location>
    <ligand>
        <name>a divalent metal cation</name>
        <dbReference type="ChEBI" id="CHEBI:60240"/>
        <label>1</label>
    </ligand>
</feature>